<dbReference type="KEGG" id="mlr:MELLADRAFT_110947"/>
<dbReference type="GeneID" id="18924238"/>
<evidence type="ECO:0000256" key="1">
    <source>
        <dbReference type="SAM" id="SignalP"/>
    </source>
</evidence>
<feature type="chain" id="PRO_5003318180" evidence="1">
    <location>
        <begin position="21"/>
        <end position="180"/>
    </location>
</feature>
<dbReference type="HOGENOM" id="CLU_1563204_0_0_1"/>
<evidence type="ECO:0000313" key="2">
    <source>
        <dbReference type="EMBL" id="EGG01383.1"/>
    </source>
</evidence>
<dbReference type="Proteomes" id="UP000001072">
    <property type="component" value="Unassembled WGS sequence"/>
</dbReference>
<dbReference type="EMBL" id="GL883138">
    <property type="protein sequence ID" value="EGG01383.1"/>
    <property type="molecule type" value="Genomic_DNA"/>
</dbReference>
<keyword evidence="1" id="KW-0732">Signal</keyword>
<organism evidence="3">
    <name type="scientific">Melampsora larici-populina (strain 98AG31 / pathotype 3-4-7)</name>
    <name type="common">Poplar leaf rust fungus</name>
    <dbReference type="NCBI Taxonomy" id="747676"/>
    <lineage>
        <taxon>Eukaryota</taxon>
        <taxon>Fungi</taxon>
        <taxon>Dikarya</taxon>
        <taxon>Basidiomycota</taxon>
        <taxon>Pucciniomycotina</taxon>
        <taxon>Pucciniomycetes</taxon>
        <taxon>Pucciniales</taxon>
        <taxon>Melampsoraceae</taxon>
        <taxon>Melampsora</taxon>
    </lineage>
</organism>
<dbReference type="AlphaFoldDB" id="F4S1I8"/>
<sequence>MLAFIHFIRTLLFLSTACAAATVSNNHNIQNNQNNQNKPDPTVQQCGRSWGDFAKLGPDRKGCLTYGSVHYDCGKNDCGIGEAPAPGVKSSIPIPLFSNCRKYLDKFGDDSKLDSKNITALAMSYFFDYKNKWVRVIGYDSLLKGPPAGDLPGYTCLIPADPPKVIEVCRNCTLLHNATW</sequence>
<name>F4S1I8_MELLP</name>
<gene>
    <name evidence="2" type="ORF">MELLADRAFT_110947</name>
</gene>
<dbReference type="InParanoid" id="F4S1I8"/>
<feature type="signal peptide" evidence="1">
    <location>
        <begin position="1"/>
        <end position="20"/>
    </location>
</feature>
<proteinExistence type="predicted"/>
<dbReference type="RefSeq" id="XP_007415233.1">
    <property type="nucleotide sequence ID" value="XM_007415171.1"/>
</dbReference>
<reference evidence="3" key="1">
    <citation type="journal article" date="2011" name="Proc. Natl. Acad. Sci. U.S.A.">
        <title>Obligate biotrophy features unraveled by the genomic analysis of rust fungi.</title>
        <authorList>
            <person name="Duplessis S."/>
            <person name="Cuomo C.A."/>
            <person name="Lin Y.-C."/>
            <person name="Aerts A."/>
            <person name="Tisserant E."/>
            <person name="Veneault-Fourrey C."/>
            <person name="Joly D.L."/>
            <person name="Hacquard S."/>
            <person name="Amselem J."/>
            <person name="Cantarel B.L."/>
            <person name="Chiu R."/>
            <person name="Coutinho P.M."/>
            <person name="Feau N."/>
            <person name="Field M."/>
            <person name="Frey P."/>
            <person name="Gelhaye E."/>
            <person name="Goldberg J."/>
            <person name="Grabherr M.G."/>
            <person name="Kodira C.D."/>
            <person name="Kohler A."/>
            <person name="Kuees U."/>
            <person name="Lindquist E.A."/>
            <person name="Lucas S.M."/>
            <person name="Mago R."/>
            <person name="Mauceli E."/>
            <person name="Morin E."/>
            <person name="Murat C."/>
            <person name="Pangilinan J.L."/>
            <person name="Park R."/>
            <person name="Pearson M."/>
            <person name="Quesneville H."/>
            <person name="Rouhier N."/>
            <person name="Sakthikumar S."/>
            <person name="Salamov A.A."/>
            <person name="Schmutz J."/>
            <person name="Selles B."/>
            <person name="Shapiro H."/>
            <person name="Tanguay P."/>
            <person name="Tuskan G.A."/>
            <person name="Henrissat B."/>
            <person name="Van de Peer Y."/>
            <person name="Rouze P."/>
            <person name="Ellis J.G."/>
            <person name="Dodds P.N."/>
            <person name="Schein J.E."/>
            <person name="Zhong S."/>
            <person name="Hamelin R.C."/>
            <person name="Grigoriev I.V."/>
            <person name="Szabo L.J."/>
            <person name="Martin F."/>
        </authorList>
    </citation>
    <scope>NUCLEOTIDE SEQUENCE [LARGE SCALE GENOMIC DNA]</scope>
    <source>
        <strain evidence="3">98AG31 / pathotype 3-4-7</strain>
    </source>
</reference>
<protein>
    <submittedName>
        <fullName evidence="2">Secreted protein</fullName>
    </submittedName>
</protein>
<keyword evidence="3" id="KW-1185">Reference proteome</keyword>
<dbReference type="VEuPathDB" id="FungiDB:MELLADRAFT_110947"/>
<accession>F4S1I8</accession>
<evidence type="ECO:0000313" key="3">
    <source>
        <dbReference type="Proteomes" id="UP000001072"/>
    </source>
</evidence>